<dbReference type="InterPro" id="IPR001303">
    <property type="entry name" value="Aldolase_II/adducin_N"/>
</dbReference>
<protein>
    <submittedName>
        <fullName evidence="4">Aldolase class 2 protein</fullName>
    </submittedName>
</protein>
<sequence>MTAPDLAAALIDAGRQLVDAGLSPGSSGNVSVRDGDRILMTGTGTRLGALERTDLAELALDGTPLGGARPSKEVALHLALYAKNPEHAAVVHVHSPSAVAAACLAPWSDESAVPPLTPYALMRVGQAPLLPFAAPGDPAMGERIAASPHPFRAALLANHGAVVSGEDLARAVDSTIELEEWCRIALLTQGAARTLIAPEHVRALADRWGMPWTGPLA</sequence>
<dbReference type="Pfam" id="PF00596">
    <property type="entry name" value="Aldolase_II"/>
    <property type="match status" value="1"/>
</dbReference>
<dbReference type="EMBL" id="BMLM01000002">
    <property type="protein sequence ID" value="GGN88328.1"/>
    <property type="molecule type" value="Genomic_DNA"/>
</dbReference>
<evidence type="ECO:0000256" key="1">
    <source>
        <dbReference type="ARBA" id="ARBA00022723"/>
    </source>
</evidence>
<proteinExistence type="predicted"/>
<dbReference type="PANTHER" id="PTHR22789:SF0">
    <property type="entry name" value="3-OXO-TETRONATE 4-PHOSPHATE DECARBOXYLASE-RELATED"/>
    <property type="match status" value="1"/>
</dbReference>
<accession>A0ABQ2KPA3</accession>
<comment type="caution">
    <text evidence="4">The sequence shown here is derived from an EMBL/GenBank/DDBJ whole genome shotgun (WGS) entry which is preliminary data.</text>
</comment>
<dbReference type="RefSeq" id="WP_188718522.1">
    <property type="nucleotide sequence ID" value="NZ_BAABBD010000003.1"/>
</dbReference>
<evidence type="ECO:0000256" key="2">
    <source>
        <dbReference type="ARBA" id="ARBA00023239"/>
    </source>
</evidence>
<keyword evidence="5" id="KW-1185">Reference proteome</keyword>
<reference evidence="5" key="1">
    <citation type="journal article" date="2019" name="Int. J. Syst. Evol. Microbiol.">
        <title>The Global Catalogue of Microorganisms (GCM) 10K type strain sequencing project: providing services to taxonomists for standard genome sequencing and annotation.</title>
        <authorList>
            <consortium name="The Broad Institute Genomics Platform"/>
            <consortium name="The Broad Institute Genome Sequencing Center for Infectious Disease"/>
            <person name="Wu L."/>
            <person name="Ma J."/>
        </authorList>
    </citation>
    <scope>NUCLEOTIDE SEQUENCE [LARGE SCALE GENOMIC DNA]</scope>
    <source>
        <strain evidence="5">CGMCC 1.6960</strain>
    </source>
</reference>
<dbReference type="PANTHER" id="PTHR22789">
    <property type="entry name" value="FUCULOSE PHOSPHATE ALDOLASE"/>
    <property type="match status" value="1"/>
</dbReference>
<name>A0ABQ2KPA3_9MICO</name>
<evidence type="ECO:0000313" key="5">
    <source>
        <dbReference type="Proteomes" id="UP000626982"/>
    </source>
</evidence>
<dbReference type="SUPFAM" id="SSF53639">
    <property type="entry name" value="AraD/HMP-PK domain-like"/>
    <property type="match status" value="1"/>
</dbReference>
<keyword evidence="2" id="KW-0456">Lyase</keyword>
<dbReference type="Proteomes" id="UP000626982">
    <property type="component" value="Unassembled WGS sequence"/>
</dbReference>
<dbReference type="SMART" id="SM01007">
    <property type="entry name" value="Aldolase_II"/>
    <property type="match status" value="1"/>
</dbReference>
<evidence type="ECO:0000313" key="4">
    <source>
        <dbReference type="EMBL" id="GGN88328.1"/>
    </source>
</evidence>
<dbReference type="Gene3D" id="3.40.225.10">
    <property type="entry name" value="Class II aldolase/adducin N-terminal domain"/>
    <property type="match status" value="1"/>
</dbReference>
<feature type="domain" description="Class II aldolase/adducin N-terminal" evidence="3">
    <location>
        <begin position="8"/>
        <end position="186"/>
    </location>
</feature>
<evidence type="ECO:0000259" key="3">
    <source>
        <dbReference type="SMART" id="SM01007"/>
    </source>
</evidence>
<organism evidence="4 5">
    <name type="scientific">Agrococcus terreus</name>
    <dbReference type="NCBI Taxonomy" id="574649"/>
    <lineage>
        <taxon>Bacteria</taxon>
        <taxon>Bacillati</taxon>
        <taxon>Actinomycetota</taxon>
        <taxon>Actinomycetes</taxon>
        <taxon>Micrococcales</taxon>
        <taxon>Microbacteriaceae</taxon>
        <taxon>Agrococcus</taxon>
    </lineage>
</organism>
<gene>
    <name evidence="4" type="ORF">GCM10010968_23810</name>
</gene>
<dbReference type="InterPro" id="IPR036409">
    <property type="entry name" value="Aldolase_II/adducin_N_sf"/>
</dbReference>
<dbReference type="InterPro" id="IPR050197">
    <property type="entry name" value="Aldolase_class_II_sugar_metab"/>
</dbReference>
<keyword evidence="1" id="KW-0479">Metal-binding</keyword>